<dbReference type="InterPro" id="IPR045920">
    <property type="entry name" value="DUF6339"/>
</dbReference>
<gene>
    <name evidence="1" type="ORF">GCM10010310_13680</name>
</gene>
<sequence length="253" mass="28315">MVHLYPRLLPAAAARLREECLHRSVEYLRDRSALSHPAMFYAATGGSRLPERSLGSLREAVLACATERGYPAKPGRRQAAGFDIDVATVLHRDSGIVPAEAVAGDLWAFLSLVVLPDVSAWRFADLHRDRVLGTDVTRHVFGRLWWRAHLLYDEDGGREDLYASLSVLNESDFDQIYARRTSIGGSPHLVRAIVRVWQTLDVPPNAERRVLRDFLMRVLRLNAFISFDSLPAEVLDEELEGVFRESLSVVAGG</sequence>
<dbReference type="Pfam" id="PF19866">
    <property type="entry name" value="DUF6339"/>
    <property type="match status" value="1"/>
</dbReference>
<accession>A0ABN3SDV4</accession>
<organism evidence="1 2">
    <name type="scientific">Streptomyces violaceolatus</name>
    <dbReference type="NCBI Taxonomy" id="67378"/>
    <lineage>
        <taxon>Bacteria</taxon>
        <taxon>Bacillati</taxon>
        <taxon>Actinomycetota</taxon>
        <taxon>Actinomycetes</taxon>
        <taxon>Kitasatosporales</taxon>
        <taxon>Streptomycetaceae</taxon>
        <taxon>Streptomyces</taxon>
        <taxon>Streptomyces violaceoruber group</taxon>
    </lineage>
</organism>
<dbReference type="Proteomes" id="UP001499989">
    <property type="component" value="Unassembled WGS sequence"/>
</dbReference>
<dbReference type="EMBL" id="BAAASK010000002">
    <property type="protein sequence ID" value="GAA2672924.1"/>
    <property type="molecule type" value="Genomic_DNA"/>
</dbReference>
<proteinExistence type="predicted"/>
<evidence type="ECO:0000313" key="1">
    <source>
        <dbReference type="EMBL" id="GAA2672924.1"/>
    </source>
</evidence>
<keyword evidence="2" id="KW-1185">Reference proteome</keyword>
<dbReference type="RefSeq" id="WP_030404626.1">
    <property type="nucleotide sequence ID" value="NZ_BAAASK010000002.1"/>
</dbReference>
<evidence type="ECO:0000313" key="2">
    <source>
        <dbReference type="Proteomes" id="UP001499989"/>
    </source>
</evidence>
<reference evidence="1 2" key="1">
    <citation type="journal article" date="2019" name="Int. J. Syst. Evol. Microbiol.">
        <title>The Global Catalogue of Microorganisms (GCM) 10K type strain sequencing project: providing services to taxonomists for standard genome sequencing and annotation.</title>
        <authorList>
            <consortium name="The Broad Institute Genomics Platform"/>
            <consortium name="The Broad Institute Genome Sequencing Center for Infectious Disease"/>
            <person name="Wu L."/>
            <person name="Ma J."/>
        </authorList>
    </citation>
    <scope>NUCLEOTIDE SEQUENCE [LARGE SCALE GENOMIC DNA]</scope>
    <source>
        <strain evidence="1 2">JCM 4531</strain>
    </source>
</reference>
<comment type="caution">
    <text evidence="1">The sequence shown here is derived from an EMBL/GenBank/DDBJ whole genome shotgun (WGS) entry which is preliminary data.</text>
</comment>
<protein>
    <submittedName>
        <fullName evidence="1">Uncharacterized protein</fullName>
    </submittedName>
</protein>
<name>A0ABN3SDV4_9ACTN</name>